<evidence type="ECO:0000256" key="8">
    <source>
        <dbReference type="ARBA" id="ARBA00022741"/>
    </source>
</evidence>
<dbReference type="InterPro" id="IPR003594">
    <property type="entry name" value="HATPase_dom"/>
</dbReference>
<evidence type="ECO:0000256" key="7">
    <source>
        <dbReference type="ARBA" id="ARBA00022692"/>
    </source>
</evidence>
<keyword evidence="17" id="KW-1185">Reference proteome</keyword>
<keyword evidence="6" id="KW-0808">Transferase</keyword>
<dbReference type="AlphaFoldDB" id="A0A1I0HMW7"/>
<dbReference type="STRING" id="1526.SAMN02910262_01021"/>
<dbReference type="GO" id="GO:0005886">
    <property type="term" value="C:plasma membrane"/>
    <property type="evidence" value="ECO:0007669"/>
    <property type="project" value="UniProtKB-SubCell"/>
</dbReference>
<sequence>MNTLQNLSNLPMCAKKLTASLLHLFFLVITLFGIGTMYMNDNLGVGIVRISDTAYEETTGFNEQFNRDMANIFRYIKYRDIFGSDDSVSLKKRMLSMMFGPSDTENYTLEDLIHQLESSGYKLNEDFSYVKTSTVPGIDPHDKSGYILWTAINPDETSTGASDSRRGTLNETALSIMDTLHVYYTTYHRLIASPSNLHFRIVYSDPASHETETYENDASLTEENVKQYGKYAILPGNSVFFDTNIPEIPLNTIPSLAAVNPYSGSNFYMIAAVDTTYPVRDIYSEQSSDYRAMQKYYIGGFVLMILGSLVSLVTLIYLIMVSGHHNGTNEIFLHRIDQTKTETGLLISCVIAALAYAVCRIVVCRIAHLTLPEESWYMADRSILMAAGYLCLLFTFFSLLRRYKARVIWTNSFLRIWHDRMAMAAVHRPFRVRLTASFLFYLMINAAMILLFWFIRERILLPRSIIHALLFTVFAVIAVFNLWVLGILMRRYSELDRIADAVDRLAAGDSTYKIDTSTFDGRELLLAEGINNIGDGMETAVREKVKSERLKADLITNVSHDIKTPLTSIINYVDLIKRENITDPRILGYLEILTQKSQRLKTLTEDLVEASKASSGNIRMDMVELDLVELVMQASGEFEDRFAQRHLTLVMNAPDERMMIRADGRSLWRVIENLFTNVCKYALDSSRVYVDLTRRHADLATLQAAAEAATEQGSPVSVPDRAVFTIKNISSSQLNIHPDELTERFVRGDVSRTTEGSGLGLSIAKSLTELMHGDFRIVIDGDLFKAEVTFDILP</sequence>
<dbReference type="Proteomes" id="UP000199820">
    <property type="component" value="Unassembled WGS sequence"/>
</dbReference>
<evidence type="ECO:0000256" key="2">
    <source>
        <dbReference type="ARBA" id="ARBA00004651"/>
    </source>
</evidence>
<dbReference type="SMART" id="SM00387">
    <property type="entry name" value="HATPase_c"/>
    <property type="match status" value="1"/>
</dbReference>
<feature type="transmembrane region" description="Helical" evidence="14">
    <location>
        <begin position="465"/>
        <end position="488"/>
    </location>
</feature>
<evidence type="ECO:0000256" key="10">
    <source>
        <dbReference type="ARBA" id="ARBA00022840"/>
    </source>
</evidence>
<keyword evidence="4" id="KW-1003">Cell membrane</keyword>
<evidence type="ECO:0000256" key="3">
    <source>
        <dbReference type="ARBA" id="ARBA00012438"/>
    </source>
</evidence>
<feature type="transmembrane region" description="Helical" evidence="14">
    <location>
        <begin position="21"/>
        <end position="39"/>
    </location>
</feature>
<protein>
    <recommendedName>
        <fullName evidence="3">histidine kinase</fullName>
        <ecNumber evidence="3">2.7.13.3</ecNumber>
    </recommendedName>
</protein>
<proteinExistence type="predicted"/>
<dbReference type="EC" id="2.7.13.3" evidence="3"/>
<evidence type="ECO:0000313" key="16">
    <source>
        <dbReference type="EMBL" id="SET85317.1"/>
    </source>
</evidence>
<organism evidence="16 17">
    <name type="scientific">[Clostridium] aminophilum</name>
    <dbReference type="NCBI Taxonomy" id="1526"/>
    <lineage>
        <taxon>Bacteria</taxon>
        <taxon>Bacillati</taxon>
        <taxon>Bacillota</taxon>
        <taxon>Clostridia</taxon>
        <taxon>Lachnospirales</taxon>
        <taxon>Lachnospiraceae</taxon>
    </lineage>
</organism>
<dbReference type="InterPro" id="IPR005467">
    <property type="entry name" value="His_kinase_dom"/>
</dbReference>
<comment type="catalytic activity">
    <reaction evidence="1">
        <text>ATP + protein L-histidine = ADP + protein N-phospho-L-histidine.</text>
        <dbReference type="EC" id="2.7.13.3"/>
    </reaction>
</comment>
<feature type="transmembrane region" description="Helical" evidence="14">
    <location>
        <begin position="383"/>
        <end position="400"/>
    </location>
</feature>
<reference evidence="16 17" key="1">
    <citation type="submission" date="2016-10" db="EMBL/GenBank/DDBJ databases">
        <authorList>
            <person name="de Groot N.N."/>
        </authorList>
    </citation>
    <scope>NUCLEOTIDE SEQUENCE [LARGE SCALE GENOMIC DNA]</scope>
    <source>
        <strain evidence="16 17">KH1P1</strain>
    </source>
</reference>
<evidence type="ECO:0000256" key="13">
    <source>
        <dbReference type="ARBA" id="ARBA00023136"/>
    </source>
</evidence>
<dbReference type="GO" id="GO:0000155">
    <property type="term" value="F:phosphorelay sensor kinase activity"/>
    <property type="evidence" value="ECO:0007669"/>
    <property type="project" value="InterPro"/>
</dbReference>
<dbReference type="Gene3D" id="3.30.565.10">
    <property type="entry name" value="Histidine kinase-like ATPase, C-terminal domain"/>
    <property type="match status" value="1"/>
</dbReference>
<dbReference type="OrthoDB" id="9792991at2"/>
<evidence type="ECO:0000259" key="15">
    <source>
        <dbReference type="PROSITE" id="PS50109"/>
    </source>
</evidence>
<dbReference type="GO" id="GO:0005524">
    <property type="term" value="F:ATP binding"/>
    <property type="evidence" value="ECO:0007669"/>
    <property type="project" value="UniProtKB-KW"/>
</dbReference>
<keyword evidence="8" id="KW-0547">Nucleotide-binding</keyword>
<dbReference type="PANTHER" id="PTHR45528">
    <property type="entry name" value="SENSOR HISTIDINE KINASE CPXA"/>
    <property type="match status" value="1"/>
</dbReference>
<keyword evidence="13 14" id="KW-0472">Membrane</keyword>
<dbReference type="SUPFAM" id="SSF55874">
    <property type="entry name" value="ATPase domain of HSP90 chaperone/DNA topoisomerase II/histidine kinase"/>
    <property type="match status" value="1"/>
</dbReference>
<name>A0A1I0HMW7_9FIRM</name>
<dbReference type="Gene3D" id="1.10.287.130">
    <property type="match status" value="1"/>
</dbReference>
<keyword evidence="11 14" id="KW-1133">Transmembrane helix</keyword>
<keyword evidence="9 16" id="KW-0418">Kinase</keyword>
<evidence type="ECO:0000256" key="14">
    <source>
        <dbReference type="SAM" id="Phobius"/>
    </source>
</evidence>
<feature type="transmembrane region" description="Helical" evidence="14">
    <location>
        <begin position="430"/>
        <end position="453"/>
    </location>
</feature>
<evidence type="ECO:0000256" key="1">
    <source>
        <dbReference type="ARBA" id="ARBA00000085"/>
    </source>
</evidence>
<keyword evidence="12" id="KW-0902">Two-component regulatory system</keyword>
<feature type="transmembrane region" description="Helical" evidence="14">
    <location>
        <begin position="296"/>
        <end position="322"/>
    </location>
</feature>
<evidence type="ECO:0000256" key="5">
    <source>
        <dbReference type="ARBA" id="ARBA00022553"/>
    </source>
</evidence>
<dbReference type="InterPro" id="IPR003661">
    <property type="entry name" value="HisK_dim/P_dom"/>
</dbReference>
<keyword evidence="7 14" id="KW-0812">Transmembrane</keyword>
<dbReference type="InterPro" id="IPR036890">
    <property type="entry name" value="HATPase_C_sf"/>
</dbReference>
<evidence type="ECO:0000256" key="4">
    <source>
        <dbReference type="ARBA" id="ARBA00022475"/>
    </source>
</evidence>
<evidence type="ECO:0000313" key="17">
    <source>
        <dbReference type="Proteomes" id="UP000199820"/>
    </source>
</evidence>
<feature type="domain" description="Histidine kinase" evidence="15">
    <location>
        <begin position="557"/>
        <end position="777"/>
    </location>
</feature>
<accession>A0A1I0HMW7</accession>
<dbReference type="SUPFAM" id="SSF47384">
    <property type="entry name" value="Homodimeric domain of signal transducing histidine kinase"/>
    <property type="match status" value="1"/>
</dbReference>
<dbReference type="eggNOG" id="COG5002">
    <property type="taxonomic scope" value="Bacteria"/>
</dbReference>
<keyword evidence="5" id="KW-0597">Phosphoprotein</keyword>
<evidence type="ECO:0000256" key="12">
    <source>
        <dbReference type="ARBA" id="ARBA00023012"/>
    </source>
</evidence>
<dbReference type="Pfam" id="PF02518">
    <property type="entry name" value="HATPase_c"/>
    <property type="match status" value="1"/>
</dbReference>
<feature type="transmembrane region" description="Helical" evidence="14">
    <location>
        <begin position="343"/>
        <end position="363"/>
    </location>
</feature>
<dbReference type="InterPro" id="IPR036097">
    <property type="entry name" value="HisK_dim/P_sf"/>
</dbReference>
<dbReference type="CDD" id="cd00082">
    <property type="entry name" value="HisKA"/>
    <property type="match status" value="1"/>
</dbReference>
<dbReference type="PROSITE" id="PS50109">
    <property type="entry name" value="HIS_KIN"/>
    <property type="match status" value="1"/>
</dbReference>
<evidence type="ECO:0000256" key="6">
    <source>
        <dbReference type="ARBA" id="ARBA00022679"/>
    </source>
</evidence>
<dbReference type="SMART" id="SM00388">
    <property type="entry name" value="HisKA"/>
    <property type="match status" value="1"/>
</dbReference>
<dbReference type="PANTHER" id="PTHR45528:SF1">
    <property type="entry name" value="SENSOR HISTIDINE KINASE CPXA"/>
    <property type="match status" value="1"/>
</dbReference>
<evidence type="ECO:0000256" key="11">
    <source>
        <dbReference type="ARBA" id="ARBA00022989"/>
    </source>
</evidence>
<comment type="subcellular location">
    <subcellularLocation>
        <location evidence="2">Cell membrane</location>
        <topology evidence="2">Multi-pass membrane protein</topology>
    </subcellularLocation>
</comment>
<dbReference type="Pfam" id="PF00512">
    <property type="entry name" value="HisKA"/>
    <property type="match status" value="1"/>
</dbReference>
<dbReference type="EMBL" id="FOIL01000054">
    <property type="protein sequence ID" value="SET85317.1"/>
    <property type="molecule type" value="Genomic_DNA"/>
</dbReference>
<evidence type="ECO:0000256" key="9">
    <source>
        <dbReference type="ARBA" id="ARBA00022777"/>
    </source>
</evidence>
<keyword evidence="10" id="KW-0067">ATP-binding</keyword>
<gene>
    <name evidence="16" type="ORF">SAMN04487771_10544</name>
</gene>
<dbReference type="RefSeq" id="WP_074650250.1">
    <property type="nucleotide sequence ID" value="NZ_FOIL01000054.1"/>
</dbReference>
<dbReference type="InterPro" id="IPR050398">
    <property type="entry name" value="HssS/ArlS-like"/>
</dbReference>